<keyword evidence="4" id="KW-1185">Reference proteome</keyword>
<accession>A0ABW3HZ46</accession>
<comment type="caution">
    <text evidence="3">The sequence shown here is derived from an EMBL/GenBank/DDBJ whole genome shotgun (WGS) entry which is preliminary data.</text>
</comment>
<name>A0ABW3HZ46_9FLAO</name>
<keyword evidence="1" id="KW-0812">Transmembrane</keyword>
<evidence type="ECO:0000313" key="3">
    <source>
        <dbReference type="EMBL" id="MFD0962830.1"/>
    </source>
</evidence>
<dbReference type="RefSeq" id="WP_377712891.1">
    <property type="nucleotide sequence ID" value="NZ_JBHTJM010000002.1"/>
</dbReference>
<dbReference type="InterPro" id="IPR025698">
    <property type="entry name" value="2TM_dom"/>
</dbReference>
<evidence type="ECO:0000313" key="4">
    <source>
        <dbReference type="Proteomes" id="UP001596997"/>
    </source>
</evidence>
<feature type="domain" description="2TM" evidence="2">
    <location>
        <begin position="13"/>
        <end position="94"/>
    </location>
</feature>
<reference evidence="4" key="1">
    <citation type="journal article" date="2019" name="Int. J. Syst. Evol. Microbiol.">
        <title>The Global Catalogue of Microorganisms (GCM) 10K type strain sequencing project: providing services to taxonomists for standard genome sequencing and annotation.</title>
        <authorList>
            <consortium name="The Broad Institute Genomics Platform"/>
            <consortium name="The Broad Institute Genome Sequencing Center for Infectious Disease"/>
            <person name="Wu L."/>
            <person name="Ma J."/>
        </authorList>
    </citation>
    <scope>NUCLEOTIDE SEQUENCE [LARGE SCALE GENOMIC DNA]</scope>
    <source>
        <strain evidence="4">CCUG 62114</strain>
    </source>
</reference>
<dbReference type="EMBL" id="JBHTJM010000002">
    <property type="protein sequence ID" value="MFD0962830.1"/>
    <property type="molecule type" value="Genomic_DNA"/>
</dbReference>
<dbReference type="Pfam" id="PF13239">
    <property type="entry name" value="2TM"/>
    <property type="match status" value="1"/>
</dbReference>
<organism evidence="3 4">
    <name type="scientific">Pseudofulvibacter geojedonensis</name>
    <dbReference type="NCBI Taxonomy" id="1123758"/>
    <lineage>
        <taxon>Bacteria</taxon>
        <taxon>Pseudomonadati</taxon>
        <taxon>Bacteroidota</taxon>
        <taxon>Flavobacteriia</taxon>
        <taxon>Flavobacteriales</taxon>
        <taxon>Flavobacteriaceae</taxon>
        <taxon>Pseudofulvibacter</taxon>
    </lineage>
</organism>
<sequence>MRNIDKENNYLSAKKRLDSIKSFYTHVIVYIVINTFLLLIFSTGTSVKANGMHYGNFYTAIGWGVIVIIHGVVVFSPIISIMNKWEEKKIKEFMQEGTNNKWE</sequence>
<keyword evidence="1" id="KW-0472">Membrane</keyword>
<evidence type="ECO:0000259" key="2">
    <source>
        <dbReference type="Pfam" id="PF13239"/>
    </source>
</evidence>
<feature type="transmembrane region" description="Helical" evidence="1">
    <location>
        <begin position="61"/>
        <end position="82"/>
    </location>
</feature>
<feature type="transmembrane region" description="Helical" evidence="1">
    <location>
        <begin position="21"/>
        <end position="41"/>
    </location>
</feature>
<gene>
    <name evidence="3" type="ORF">ACFQ1O_02285</name>
</gene>
<proteinExistence type="predicted"/>
<dbReference type="Proteomes" id="UP001596997">
    <property type="component" value="Unassembled WGS sequence"/>
</dbReference>
<evidence type="ECO:0000256" key="1">
    <source>
        <dbReference type="SAM" id="Phobius"/>
    </source>
</evidence>
<keyword evidence="1" id="KW-1133">Transmembrane helix</keyword>
<protein>
    <submittedName>
        <fullName evidence="3">2TM domain-containing protein</fullName>
    </submittedName>
</protein>